<proteinExistence type="predicted"/>
<dbReference type="AlphaFoldDB" id="A0A848LAH4"/>
<evidence type="ECO:0000313" key="2">
    <source>
        <dbReference type="Proteomes" id="UP000518300"/>
    </source>
</evidence>
<dbReference type="InterPro" id="IPR021815">
    <property type="entry name" value="TsiV"/>
</dbReference>
<protein>
    <submittedName>
        <fullName evidence="1">DUF3396 domain-containing protein</fullName>
    </submittedName>
</protein>
<dbReference type="EMBL" id="JABBJJ010000041">
    <property type="protein sequence ID" value="NMO15514.1"/>
    <property type="molecule type" value="Genomic_DNA"/>
</dbReference>
<reference evidence="1 2" key="1">
    <citation type="submission" date="2020-04" db="EMBL/GenBank/DDBJ databases">
        <title>Draft genome of Pyxidicoccus fallax type strain.</title>
        <authorList>
            <person name="Whitworth D.E."/>
        </authorList>
    </citation>
    <scope>NUCLEOTIDE SEQUENCE [LARGE SCALE GENOMIC DNA]</scope>
    <source>
        <strain evidence="1 2">DSM 14698</strain>
    </source>
</reference>
<dbReference type="Proteomes" id="UP000518300">
    <property type="component" value="Unassembled WGS sequence"/>
</dbReference>
<evidence type="ECO:0000313" key="1">
    <source>
        <dbReference type="EMBL" id="NMO15514.1"/>
    </source>
</evidence>
<gene>
    <name evidence="1" type="ORF">HG543_11720</name>
</gene>
<keyword evidence="2" id="KW-1185">Reference proteome</keyword>
<accession>A0A848LAH4</accession>
<sequence>MRVMQYPRLRYSSVLRAQAASDAVLICFYMQFPHKQIAPAVMRSLEKFRERIRPLTLDWYIDHDAQTHSLDDSAWENIRKEMFGPDEGFYPRFAGTPECAGGLYVEYRGLPIPSPWPGREHDVSGLYLRLPTEFLEEHGPSRVRELALDVAEGLPINSGYVDLGLVEVDRADEGVDLVRRRYHGVHLAWEGPDIHMDTHVDGVHWMNFLGPPVLGQLGGVSALRERLSLPGISIQELSGDRVLVTLGDAPNPGDVEAGETLPLHRALARVLEPHLYRRGRPLGRMSPEDMRRWERRFLD</sequence>
<organism evidence="1 2">
    <name type="scientific">Pyxidicoccus fallax</name>
    <dbReference type="NCBI Taxonomy" id="394095"/>
    <lineage>
        <taxon>Bacteria</taxon>
        <taxon>Pseudomonadati</taxon>
        <taxon>Myxococcota</taxon>
        <taxon>Myxococcia</taxon>
        <taxon>Myxococcales</taxon>
        <taxon>Cystobacterineae</taxon>
        <taxon>Myxococcaceae</taxon>
        <taxon>Pyxidicoccus</taxon>
    </lineage>
</organism>
<comment type="caution">
    <text evidence="1">The sequence shown here is derived from an EMBL/GenBank/DDBJ whole genome shotgun (WGS) entry which is preliminary data.</text>
</comment>
<dbReference type="Pfam" id="PF11876">
    <property type="entry name" value="TsiV"/>
    <property type="match status" value="1"/>
</dbReference>
<dbReference type="RefSeq" id="WP_169344808.1">
    <property type="nucleotide sequence ID" value="NZ_JABBJJ010000041.1"/>
</dbReference>
<name>A0A848LAH4_9BACT</name>